<dbReference type="OrthoDB" id="8595012at2"/>
<protein>
    <recommendedName>
        <fullName evidence="4">VCBS repeat-containing protein</fullName>
    </recommendedName>
</protein>
<dbReference type="EMBL" id="CP041742">
    <property type="protein sequence ID" value="QDQ72483.1"/>
    <property type="molecule type" value="Genomic_DNA"/>
</dbReference>
<evidence type="ECO:0000313" key="3">
    <source>
        <dbReference type="Proteomes" id="UP000315891"/>
    </source>
</evidence>
<keyword evidence="3" id="KW-1185">Reference proteome</keyword>
<accession>A0A516V1S5</accession>
<dbReference type="InterPro" id="IPR028994">
    <property type="entry name" value="Integrin_alpha_N"/>
</dbReference>
<sequence length="169" mass="17837">MSKHSSRNAVAAAIAVAAIMAMAQPAHAQATDGLSTADRAAIFKAAGATKQKDGRWVICTDDPQTSGASIDEVRDLNGDGRPEAVVNEDGTFCNGMAGTRFALVSKQADGSWRSMLDSEGMAEFLPAKGKDGWPDVSVGGPGFCFPVMRWNGSGYAFNRNEYEGKRCTP</sequence>
<dbReference type="SUPFAM" id="SSF69318">
    <property type="entry name" value="Integrin alpha N-terminal domain"/>
    <property type="match status" value="1"/>
</dbReference>
<evidence type="ECO:0000313" key="2">
    <source>
        <dbReference type="EMBL" id="QDQ72483.1"/>
    </source>
</evidence>
<dbReference type="RefSeq" id="WP_143877999.1">
    <property type="nucleotide sequence ID" value="NZ_BAABLZ010000002.1"/>
</dbReference>
<proteinExistence type="predicted"/>
<organism evidence="2 3">
    <name type="scientific">Pseudoluteimonas lycopersici</name>
    <dbReference type="NCBI Taxonomy" id="1324796"/>
    <lineage>
        <taxon>Bacteria</taxon>
        <taxon>Pseudomonadati</taxon>
        <taxon>Pseudomonadota</taxon>
        <taxon>Gammaproteobacteria</taxon>
        <taxon>Lysobacterales</taxon>
        <taxon>Lysobacteraceae</taxon>
        <taxon>Pseudoluteimonas</taxon>
    </lineage>
</organism>
<name>A0A516V1S5_9GAMM</name>
<dbReference type="AlphaFoldDB" id="A0A516V1S5"/>
<evidence type="ECO:0000256" key="1">
    <source>
        <dbReference type="SAM" id="SignalP"/>
    </source>
</evidence>
<feature type="signal peptide" evidence="1">
    <location>
        <begin position="1"/>
        <end position="28"/>
    </location>
</feature>
<gene>
    <name evidence="2" type="ORF">FNZ56_00580</name>
</gene>
<evidence type="ECO:0008006" key="4">
    <source>
        <dbReference type="Google" id="ProtNLM"/>
    </source>
</evidence>
<dbReference type="Proteomes" id="UP000315891">
    <property type="component" value="Chromosome"/>
</dbReference>
<feature type="chain" id="PRO_5021769199" description="VCBS repeat-containing protein" evidence="1">
    <location>
        <begin position="29"/>
        <end position="169"/>
    </location>
</feature>
<keyword evidence="1" id="KW-0732">Signal</keyword>
<reference evidence="2 3" key="1">
    <citation type="submission" date="2019-07" db="EMBL/GenBank/DDBJ databases">
        <title>Lysobacter weifangensis sp. nov., isolated from bensulfuron-methyl contaminated farmland soil.</title>
        <authorList>
            <person name="Zhao H."/>
        </authorList>
    </citation>
    <scope>NUCLEOTIDE SEQUENCE [LARGE SCALE GENOMIC DNA]</scope>
    <source>
        <strain evidence="2 3">CC-Bw-6</strain>
    </source>
</reference>